<keyword evidence="2" id="KW-0472">Membrane</keyword>
<proteinExistence type="predicted"/>
<reference evidence="3" key="2">
    <citation type="submission" date="2013-10" db="EMBL/GenBank/DDBJ databases">
        <authorList>
            <person name="Aslett M."/>
        </authorList>
    </citation>
    <scope>NUCLEOTIDE SEQUENCE</scope>
    <source>
        <strain evidence="3">Houghton</strain>
    </source>
</reference>
<gene>
    <name evidence="3" type="ORF">EAH_00002470</name>
</gene>
<reference evidence="3" key="1">
    <citation type="submission" date="2013-10" db="EMBL/GenBank/DDBJ databases">
        <title>Genomic analysis of the causative agents of coccidiosis in chickens.</title>
        <authorList>
            <person name="Reid A.J."/>
            <person name="Blake D."/>
            <person name="Billington K."/>
            <person name="Browne H."/>
            <person name="Dunn M."/>
            <person name="Hung S."/>
            <person name="Kawahara F."/>
            <person name="Miranda-Saavedra D."/>
            <person name="Mourier T."/>
            <person name="Nagra H."/>
            <person name="Otto T.D."/>
            <person name="Rawlings N."/>
            <person name="Sanchez A."/>
            <person name="Sanders M."/>
            <person name="Subramaniam C."/>
            <person name="Tay Y."/>
            <person name="Dear P."/>
            <person name="Doerig C."/>
            <person name="Gruber A."/>
            <person name="Parkinson J."/>
            <person name="Shirley M."/>
            <person name="Wan K.L."/>
            <person name="Berriman M."/>
            <person name="Tomley F."/>
            <person name="Pain A."/>
        </authorList>
    </citation>
    <scope>NUCLEOTIDE SEQUENCE</scope>
    <source>
        <strain evidence="3">Houghton</strain>
    </source>
</reference>
<dbReference type="EMBL" id="HG671149">
    <property type="protein sequence ID" value="CDI80152.1"/>
    <property type="molecule type" value="Genomic_DNA"/>
</dbReference>
<evidence type="ECO:0000256" key="1">
    <source>
        <dbReference type="SAM" id="MobiDB-lite"/>
    </source>
</evidence>
<evidence type="ECO:0000313" key="3">
    <source>
        <dbReference type="EMBL" id="CDI80152.1"/>
    </source>
</evidence>
<feature type="compositionally biased region" description="Gly residues" evidence="1">
    <location>
        <begin position="899"/>
        <end position="909"/>
    </location>
</feature>
<keyword evidence="2" id="KW-1133">Transmembrane helix</keyword>
<dbReference type="OrthoDB" id="191535at2759"/>
<feature type="region of interest" description="Disordered" evidence="1">
    <location>
        <begin position="141"/>
        <end position="176"/>
    </location>
</feature>
<evidence type="ECO:0000313" key="4">
    <source>
        <dbReference type="Proteomes" id="UP000018050"/>
    </source>
</evidence>
<name>U6GKR0_EIMAC</name>
<keyword evidence="2" id="KW-0812">Transmembrane</keyword>
<feature type="compositionally biased region" description="Low complexity" evidence="1">
    <location>
        <begin position="807"/>
        <end position="828"/>
    </location>
</feature>
<dbReference type="GeneID" id="25268317"/>
<accession>U6GKR0</accession>
<dbReference type="PANTHER" id="PTHR40861:SF1">
    <property type="entry name" value="PHOSPHATIDATE PHOSPHATASE APP1 CATALYTIC DOMAIN-CONTAINING PROTEIN"/>
    <property type="match status" value="1"/>
</dbReference>
<evidence type="ECO:0008006" key="5">
    <source>
        <dbReference type="Google" id="ProtNLM"/>
    </source>
</evidence>
<dbReference type="VEuPathDB" id="ToxoDB:EAH_00002470"/>
<organism evidence="3 4">
    <name type="scientific">Eimeria acervulina</name>
    <name type="common">Coccidian parasite</name>
    <dbReference type="NCBI Taxonomy" id="5801"/>
    <lineage>
        <taxon>Eukaryota</taxon>
        <taxon>Sar</taxon>
        <taxon>Alveolata</taxon>
        <taxon>Apicomplexa</taxon>
        <taxon>Conoidasida</taxon>
        <taxon>Coccidia</taxon>
        <taxon>Eucoccidiorida</taxon>
        <taxon>Eimeriorina</taxon>
        <taxon>Eimeriidae</taxon>
        <taxon>Eimeria</taxon>
    </lineage>
</organism>
<dbReference type="Proteomes" id="UP000018050">
    <property type="component" value="Unassembled WGS sequence"/>
</dbReference>
<protein>
    <recommendedName>
        <fullName evidence="5">Transmembrane protein</fullName>
    </recommendedName>
</protein>
<evidence type="ECO:0000256" key="2">
    <source>
        <dbReference type="SAM" id="Phobius"/>
    </source>
</evidence>
<feature type="region of interest" description="Disordered" evidence="1">
    <location>
        <begin position="86"/>
        <end position="127"/>
    </location>
</feature>
<dbReference type="RefSeq" id="XP_013249843.1">
    <property type="nucleotide sequence ID" value="XM_013394389.1"/>
</dbReference>
<feature type="transmembrane region" description="Helical" evidence="2">
    <location>
        <begin position="64"/>
        <end position="84"/>
    </location>
</feature>
<dbReference type="PANTHER" id="PTHR40861">
    <property type="entry name" value="DUF2183 DOMAIN-CONTAINING PROTEIN"/>
    <property type="match status" value="1"/>
</dbReference>
<sequence>MTAPSIIRDFPHGGLGRAAAAPAAAEGPAASAGAQAGEVATLHAASSFAVASGHGRRRYRRARLPLLLLFPVFIALFLSSWSYAAAENPPDNPSSEDDSKESNGERNGNNPVPPKQPGQPGGGVPVPSVFQVASEAIHPPLRAPQPMRSAPSSMGHRSISPTMPRDRRPSGAGLASSGALVVSDTLQPNTFGRVGASFGNVLVLTDVDDTLWCSGSMAAFGKHIGGIDGEFARGLPYPGIGTLVFLLALGPHTCTPSGLRIPIDHCPVPLHSPQTQNCPYDVQQHSLQLVLPRKAGVLSARVSTSLFAQLTRPPSFFKDIDAIFTSGVRQLYGAGAPRWPLGYQNQVKFAQVLSSQHSRGEAKVWGFKEALKNGGPAVVLGDTGEKDPEAAAGMATKFPESLAAVLLHSVFLDRQKELLAGGGQLRKDIPKHSIPFIMNTAGLTFPAVQLVYELIVKVRGGEELQSLAQLSDEVAYAAGVQIAADVRQLFRAATQQQLLAAEARANGESGWPPLPPPIVFVHVTQLHTQVVETRQEVGVASQLASFSSKLATKVGRWSAKKFSQNPELIDVAAFRQLAEVHPVFLQSPVQRVSPQGVRYPLGVPFASYRTAVGAALGSWVLGMLTTQDVMSTVVAAVRDLRSLGPPNHCWQKTAVHELLVDVMCCIIVSTAQAVQHFLGPLELRTDLRGAEVFGDAVSALKAFENFHRRHCELREPATSTPQAICLEKVEAALAAHAADGGPANAGRQLSPLLTLPCRYREQMDHWLSAGPEEVESLAFFLGRAIIIGSPAASLVYAEREGHAESPQQEQQQQNQQQEQQQQQQQSNSKIPPNDPALYRLQRDLALMPELAVELHTGPDEAPSPISPILQSAAVDIQTSEDLRLFMPEDYRLPTDLGASAGGQQHGGGNKRSPRNSRTTDMGGATEKEGGGGSDYHGDCMHSKSFPVSVWLENLRVFCSGTRDPVGAGVCSVLKRWLYGPGEHQGPQSDAENPRRSRAALPALIRVADWNTQKPKSTLEICELDIALEPPHMRPGATGRDEMEKAQAFNLVGGIYAGRGTVRHQRPAERAAWQRVKAALTILKDMERNNLFG</sequence>
<dbReference type="OMA" id="RWSAKKF"/>
<feature type="region of interest" description="Disordered" evidence="1">
    <location>
        <begin position="797"/>
        <end position="835"/>
    </location>
</feature>
<feature type="region of interest" description="Disordered" evidence="1">
    <location>
        <begin position="893"/>
        <end position="933"/>
    </location>
</feature>
<keyword evidence="4" id="KW-1185">Reference proteome</keyword>
<dbReference type="AlphaFoldDB" id="U6GKR0"/>